<dbReference type="InterPro" id="IPR044068">
    <property type="entry name" value="CB"/>
</dbReference>
<dbReference type="GO" id="GO:0003677">
    <property type="term" value="F:DNA binding"/>
    <property type="evidence" value="ECO:0007669"/>
    <property type="project" value="UniProtKB-UniRule"/>
</dbReference>
<dbReference type="PANTHER" id="PTHR30349">
    <property type="entry name" value="PHAGE INTEGRASE-RELATED"/>
    <property type="match status" value="1"/>
</dbReference>
<dbReference type="Gene3D" id="1.10.443.10">
    <property type="entry name" value="Intergrase catalytic core"/>
    <property type="match status" value="1"/>
</dbReference>
<feature type="domain" description="Tyr recombinase" evidence="5">
    <location>
        <begin position="121"/>
        <end position="309"/>
    </location>
</feature>
<dbReference type="Pfam" id="PF00589">
    <property type="entry name" value="Phage_integrase"/>
    <property type="match status" value="1"/>
</dbReference>
<keyword evidence="8" id="KW-1185">Reference proteome</keyword>
<dbReference type="InterPro" id="IPR013762">
    <property type="entry name" value="Integrase-like_cat_sf"/>
</dbReference>
<dbReference type="PANTHER" id="PTHR30349:SF81">
    <property type="entry name" value="TYROSINE RECOMBINASE XERC"/>
    <property type="match status" value="1"/>
</dbReference>
<dbReference type="Pfam" id="PF02899">
    <property type="entry name" value="Phage_int_SAM_1"/>
    <property type="match status" value="1"/>
</dbReference>
<evidence type="ECO:0000256" key="3">
    <source>
        <dbReference type="ARBA" id="ARBA00023172"/>
    </source>
</evidence>
<evidence type="ECO:0000256" key="4">
    <source>
        <dbReference type="PROSITE-ProRule" id="PRU01248"/>
    </source>
</evidence>
<dbReference type="InterPro" id="IPR011010">
    <property type="entry name" value="DNA_brk_join_enz"/>
</dbReference>
<proteinExistence type="predicted"/>
<feature type="domain" description="Core-binding (CB)" evidence="6">
    <location>
        <begin position="1"/>
        <end position="97"/>
    </location>
</feature>
<dbReference type="InterPro" id="IPR002104">
    <property type="entry name" value="Integrase_catalytic"/>
</dbReference>
<dbReference type="Gene3D" id="1.10.150.130">
    <property type="match status" value="1"/>
</dbReference>
<dbReference type="Proteomes" id="UP000663505">
    <property type="component" value="Chromosome"/>
</dbReference>
<dbReference type="GO" id="GO:0006310">
    <property type="term" value="P:DNA recombination"/>
    <property type="evidence" value="ECO:0007669"/>
    <property type="project" value="UniProtKB-KW"/>
</dbReference>
<dbReference type="SUPFAM" id="SSF56349">
    <property type="entry name" value="DNA breaking-rejoining enzymes"/>
    <property type="match status" value="1"/>
</dbReference>
<sequence>MKPTDFAKHLTEYLSAYLPSQKNLSKNTIHSYRDAFKLLIQYCHEVKNIPAERITMQVLSHELIAGFLQWLETERKCSISTRNQRLAAIHSFFRYAQAEEPAGLFHFQKVIAIPSKKTKKTVVEHLTPEAIKLLLEQPDKTSLKGRRDLTLMSVLYDTGARVQELIDVKVGDVILNEPAVIVLTGKGNKTRRVPLMKNTTALLQRYILENKLDKPWKNEYPLFINNQHNKLTKEGVAYIISKYVAAARSNSTLVPPNVNVHMFRHSKAMHLLQAGVNLIYIRDFLGHVDLKTTEIYARADTETKRRAIENAYPDLVDNSLPDWSQDQGLLSWLSDLK</sequence>
<dbReference type="RefSeq" id="WP_206657936.1">
    <property type="nucleotide sequence ID" value="NZ_CP071182.1"/>
</dbReference>
<dbReference type="CDD" id="cd01182">
    <property type="entry name" value="INT_RitC_C_like"/>
    <property type="match status" value="1"/>
</dbReference>
<dbReference type="InterPro" id="IPR004107">
    <property type="entry name" value="Integrase_SAM-like_N"/>
</dbReference>
<reference evidence="7 8" key="1">
    <citation type="submission" date="2021-02" db="EMBL/GenBank/DDBJ databases">
        <title>Alicyclobacillus curvatus sp. nov. and Alicyclobacillus mengziensis sp. nov., two acidophilic bacteria isolated from acid mine drainage.</title>
        <authorList>
            <person name="Huang Y."/>
        </authorList>
    </citation>
    <scope>NUCLEOTIDE SEQUENCE [LARGE SCALE GENOMIC DNA]</scope>
    <source>
        <strain evidence="7 8">S30H14</strain>
    </source>
</reference>
<evidence type="ECO:0000259" key="6">
    <source>
        <dbReference type="PROSITE" id="PS51900"/>
    </source>
</evidence>
<evidence type="ECO:0000313" key="8">
    <source>
        <dbReference type="Proteomes" id="UP000663505"/>
    </source>
</evidence>
<protein>
    <submittedName>
        <fullName evidence="7">Site-specific integrase</fullName>
    </submittedName>
</protein>
<dbReference type="AlphaFoldDB" id="A0A9X7Z8N5"/>
<dbReference type="PROSITE" id="PS51900">
    <property type="entry name" value="CB"/>
    <property type="match status" value="1"/>
</dbReference>
<dbReference type="InterPro" id="IPR050090">
    <property type="entry name" value="Tyrosine_recombinase_XerCD"/>
</dbReference>
<dbReference type="PROSITE" id="PS51898">
    <property type="entry name" value="TYR_RECOMBINASE"/>
    <property type="match status" value="1"/>
</dbReference>
<keyword evidence="2 4" id="KW-0238">DNA-binding</keyword>
<organism evidence="7 8">
    <name type="scientific">Alicyclobacillus mengziensis</name>
    <dbReference type="NCBI Taxonomy" id="2931921"/>
    <lineage>
        <taxon>Bacteria</taxon>
        <taxon>Bacillati</taxon>
        <taxon>Bacillota</taxon>
        <taxon>Bacilli</taxon>
        <taxon>Bacillales</taxon>
        <taxon>Alicyclobacillaceae</taxon>
        <taxon>Alicyclobacillus</taxon>
    </lineage>
</organism>
<keyword evidence="1" id="KW-0229">DNA integration</keyword>
<evidence type="ECO:0000256" key="1">
    <source>
        <dbReference type="ARBA" id="ARBA00022908"/>
    </source>
</evidence>
<keyword evidence="3" id="KW-0233">DNA recombination</keyword>
<dbReference type="KEGG" id="afx:JZ786_06420"/>
<dbReference type="EMBL" id="CP071182">
    <property type="protein sequence ID" value="QSO48605.1"/>
    <property type="molecule type" value="Genomic_DNA"/>
</dbReference>
<evidence type="ECO:0000259" key="5">
    <source>
        <dbReference type="PROSITE" id="PS51898"/>
    </source>
</evidence>
<name>A0A9X7Z8N5_9BACL</name>
<dbReference type="InterPro" id="IPR010998">
    <property type="entry name" value="Integrase_recombinase_N"/>
</dbReference>
<evidence type="ECO:0000313" key="7">
    <source>
        <dbReference type="EMBL" id="QSO48605.1"/>
    </source>
</evidence>
<gene>
    <name evidence="7" type="ORF">JZ786_06420</name>
</gene>
<evidence type="ECO:0000256" key="2">
    <source>
        <dbReference type="ARBA" id="ARBA00023125"/>
    </source>
</evidence>
<accession>A0A9X7Z8N5</accession>
<dbReference type="GO" id="GO:0015074">
    <property type="term" value="P:DNA integration"/>
    <property type="evidence" value="ECO:0007669"/>
    <property type="project" value="UniProtKB-KW"/>
</dbReference>